<evidence type="ECO:0000256" key="3">
    <source>
        <dbReference type="RuleBase" id="RU003457"/>
    </source>
</evidence>
<feature type="binding site" evidence="2">
    <location>
        <position position="60"/>
    </location>
    <ligand>
        <name>Fe cation</name>
        <dbReference type="ChEBI" id="CHEBI:24875"/>
    </ligand>
</feature>
<name>A0A2K9NTS3_BACTC</name>
<dbReference type="Gene3D" id="2.60.120.10">
    <property type="entry name" value="Jelly Rolls"/>
    <property type="match status" value="2"/>
</dbReference>
<feature type="binding site" evidence="2">
    <location>
        <position position="58"/>
    </location>
    <ligand>
        <name>Fe cation</name>
        <dbReference type="ChEBI" id="CHEBI:24875"/>
    </ligand>
</feature>
<feature type="binding site" evidence="2">
    <location>
        <position position="102"/>
    </location>
    <ligand>
        <name>Fe cation</name>
        <dbReference type="ChEBI" id="CHEBI:24875"/>
    </ligand>
</feature>
<dbReference type="PIRSF" id="PIRSF006232">
    <property type="entry name" value="Pirin"/>
    <property type="match status" value="1"/>
</dbReference>
<keyword evidence="2" id="KW-0479">Metal-binding</keyword>
<dbReference type="InterPro" id="IPR008778">
    <property type="entry name" value="Pirin_C_dom"/>
</dbReference>
<dbReference type="SUPFAM" id="SSF51182">
    <property type="entry name" value="RmlC-like cupins"/>
    <property type="match status" value="1"/>
</dbReference>
<dbReference type="KEGG" id="bsto:C0V70_12390"/>
<evidence type="ECO:0000259" key="4">
    <source>
        <dbReference type="Pfam" id="PF02678"/>
    </source>
</evidence>
<accession>A0A2K9NTS3</accession>
<dbReference type="EMBL" id="CP025704">
    <property type="protein sequence ID" value="AUN98887.1"/>
    <property type="molecule type" value="Genomic_DNA"/>
</dbReference>
<keyword evidence="2" id="KW-0408">Iron</keyword>
<dbReference type="Pfam" id="PF05726">
    <property type="entry name" value="Pirin_C"/>
    <property type="match status" value="1"/>
</dbReference>
<organism evidence="6 7">
    <name type="scientific">Bacteriovorax stolpii</name>
    <name type="common">Bdellovibrio stolpii</name>
    <dbReference type="NCBI Taxonomy" id="960"/>
    <lineage>
        <taxon>Bacteria</taxon>
        <taxon>Pseudomonadati</taxon>
        <taxon>Bdellovibrionota</taxon>
        <taxon>Bacteriovoracia</taxon>
        <taxon>Bacteriovoracales</taxon>
        <taxon>Bacteriovoracaceae</taxon>
        <taxon>Bacteriovorax</taxon>
    </lineage>
</organism>
<dbReference type="InterPro" id="IPR014710">
    <property type="entry name" value="RmlC-like_jellyroll"/>
</dbReference>
<evidence type="ECO:0000256" key="1">
    <source>
        <dbReference type="ARBA" id="ARBA00008416"/>
    </source>
</evidence>
<dbReference type="InterPro" id="IPR012093">
    <property type="entry name" value="Pirin"/>
</dbReference>
<evidence type="ECO:0000313" key="7">
    <source>
        <dbReference type="Proteomes" id="UP000235584"/>
    </source>
</evidence>
<dbReference type="AlphaFoldDB" id="A0A2K9NTS3"/>
<dbReference type="RefSeq" id="WP_102244178.1">
    <property type="nucleotide sequence ID" value="NZ_CP025704.1"/>
</dbReference>
<feature type="binding site" evidence="2">
    <location>
        <position position="104"/>
    </location>
    <ligand>
        <name>Fe cation</name>
        <dbReference type="ChEBI" id="CHEBI:24875"/>
    </ligand>
</feature>
<protein>
    <submittedName>
        <fullName evidence="6">Pirin family protein</fullName>
    </submittedName>
</protein>
<dbReference type="OrthoDB" id="5289935at2"/>
<dbReference type="InterPro" id="IPR003829">
    <property type="entry name" value="Pirin_N_dom"/>
</dbReference>
<keyword evidence="7" id="KW-1185">Reference proteome</keyword>
<dbReference type="CDD" id="cd02909">
    <property type="entry name" value="cupin_pirin_N"/>
    <property type="match status" value="1"/>
</dbReference>
<gene>
    <name evidence="6" type="ORF">C0V70_12390</name>
</gene>
<dbReference type="PANTHER" id="PTHR13903:SF8">
    <property type="entry name" value="PIRIN"/>
    <property type="match status" value="1"/>
</dbReference>
<feature type="domain" description="Pirin C-terminal" evidence="5">
    <location>
        <begin position="179"/>
        <end position="275"/>
    </location>
</feature>
<feature type="domain" description="Pirin N-terminal" evidence="4">
    <location>
        <begin position="29"/>
        <end position="124"/>
    </location>
</feature>
<proteinExistence type="inferred from homology"/>
<dbReference type="GO" id="GO:0046872">
    <property type="term" value="F:metal ion binding"/>
    <property type="evidence" value="ECO:0007669"/>
    <property type="project" value="UniProtKB-KW"/>
</dbReference>
<evidence type="ECO:0000259" key="5">
    <source>
        <dbReference type="Pfam" id="PF05726"/>
    </source>
</evidence>
<dbReference type="PANTHER" id="PTHR13903">
    <property type="entry name" value="PIRIN-RELATED"/>
    <property type="match status" value="1"/>
</dbReference>
<reference evidence="6 7" key="1">
    <citation type="submission" date="2018-01" db="EMBL/GenBank/DDBJ databases">
        <title>Complete genome sequence of Bacteriovorax stolpii DSM12778.</title>
        <authorList>
            <person name="Tang B."/>
            <person name="Chang J."/>
        </authorList>
    </citation>
    <scope>NUCLEOTIDE SEQUENCE [LARGE SCALE GENOMIC DNA]</scope>
    <source>
        <strain evidence="6 7">DSM 12778</strain>
    </source>
</reference>
<evidence type="ECO:0000256" key="2">
    <source>
        <dbReference type="PIRSR" id="PIRSR006232-1"/>
    </source>
</evidence>
<evidence type="ECO:0000313" key="6">
    <source>
        <dbReference type="EMBL" id="AUN98887.1"/>
    </source>
</evidence>
<sequence length="293" mass="33020">MENQIQIVIESRAKDLAGMPITRVLPWVKKRMVGPFIFLDHMGPVHFDKDHKLTVNAHPHIGLSTLTYLFKGRIHHKDSIGSSVVIVPGEVNWMTAGKGISHSEKTPVDDIGHESDIHGLQFWVALPDELEDMEPSFTNHKSHEIPKIKKDGAEVCVVVGEFHGQKSPVKAFSPMIFLNIEATEDYTFEYSAPEFEVAFYLIEGEVDLGERKFSNHEMIVLEPGSNIRAHIKKGSHCVLVGGESFPHPKYIWWNFVSSSKEKMNTARDNWNSGNFPQVPGETEKIMAPTDKIL</sequence>
<comment type="cofactor">
    <cofactor evidence="2">
        <name>Fe cation</name>
        <dbReference type="ChEBI" id="CHEBI:24875"/>
    </cofactor>
    <text evidence="2">Binds 1 Fe cation per subunit.</text>
</comment>
<comment type="similarity">
    <text evidence="1 3">Belongs to the pirin family.</text>
</comment>
<dbReference type="Proteomes" id="UP000235584">
    <property type="component" value="Chromosome"/>
</dbReference>
<dbReference type="InterPro" id="IPR011051">
    <property type="entry name" value="RmlC_Cupin_sf"/>
</dbReference>
<dbReference type="Pfam" id="PF02678">
    <property type="entry name" value="Pirin"/>
    <property type="match status" value="1"/>
</dbReference>